<protein>
    <recommendedName>
        <fullName evidence="2">2TM domain-containing protein</fullName>
    </recommendedName>
</protein>
<feature type="transmembrane region" description="Helical" evidence="1">
    <location>
        <begin position="21"/>
        <end position="43"/>
    </location>
</feature>
<organism evidence="3 4">
    <name type="scientific">Usitatibacter rugosus</name>
    <dbReference type="NCBI Taxonomy" id="2732067"/>
    <lineage>
        <taxon>Bacteria</taxon>
        <taxon>Pseudomonadati</taxon>
        <taxon>Pseudomonadota</taxon>
        <taxon>Betaproteobacteria</taxon>
        <taxon>Nitrosomonadales</taxon>
        <taxon>Usitatibacteraceae</taxon>
        <taxon>Usitatibacter</taxon>
    </lineage>
</organism>
<proteinExistence type="predicted"/>
<gene>
    <name evidence="3" type="ORF">DSM104443_00079</name>
</gene>
<evidence type="ECO:0000256" key="1">
    <source>
        <dbReference type="SAM" id="Phobius"/>
    </source>
</evidence>
<dbReference type="Pfam" id="PF13239">
    <property type="entry name" value="2TM"/>
    <property type="match status" value="1"/>
</dbReference>
<dbReference type="RefSeq" id="WP_171088746.1">
    <property type="nucleotide sequence ID" value="NZ_CP053069.1"/>
</dbReference>
<feature type="domain" description="2TM" evidence="2">
    <location>
        <begin position="12"/>
        <end position="90"/>
    </location>
</feature>
<reference evidence="3 4" key="1">
    <citation type="submission" date="2020-04" db="EMBL/GenBank/DDBJ databases">
        <title>Usitatibacter rugosus gen. nov., sp. nov. and Usitatibacter palustris sp. nov., novel members of Usitatibacteraceae fam. nov. within the order Nitrosomonadales isolated from soil.</title>
        <authorList>
            <person name="Huber K.J."/>
            <person name="Neumann-Schaal M."/>
            <person name="Geppert A."/>
            <person name="Luckner M."/>
            <person name="Wanner G."/>
            <person name="Overmann J."/>
        </authorList>
    </citation>
    <scope>NUCLEOTIDE SEQUENCE [LARGE SCALE GENOMIC DNA]</scope>
    <source>
        <strain evidence="3 4">0125_3</strain>
    </source>
</reference>
<name>A0A6M4GRT3_9PROT</name>
<keyword evidence="1" id="KW-0472">Membrane</keyword>
<sequence length="93" mass="10831">MDDITQNARYREARRHARNLRGWYIHALIYVLVIGGLFTLNLIQNPGRIWAGWSAFGWGMGLLAHGLSVFVGPNFFGADWEERKIREYLEKRP</sequence>
<keyword evidence="1" id="KW-1133">Transmembrane helix</keyword>
<dbReference type="Proteomes" id="UP000501534">
    <property type="component" value="Chromosome"/>
</dbReference>
<keyword evidence="1" id="KW-0812">Transmembrane</keyword>
<evidence type="ECO:0000259" key="2">
    <source>
        <dbReference type="Pfam" id="PF13239"/>
    </source>
</evidence>
<dbReference type="EMBL" id="CP053069">
    <property type="protein sequence ID" value="QJR09043.1"/>
    <property type="molecule type" value="Genomic_DNA"/>
</dbReference>
<feature type="transmembrane region" description="Helical" evidence="1">
    <location>
        <begin position="55"/>
        <end position="76"/>
    </location>
</feature>
<evidence type="ECO:0000313" key="4">
    <source>
        <dbReference type="Proteomes" id="UP000501534"/>
    </source>
</evidence>
<evidence type="ECO:0000313" key="3">
    <source>
        <dbReference type="EMBL" id="QJR09043.1"/>
    </source>
</evidence>
<dbReference type="AlphaFoldDB" id="A0A6M4GRT3"/>
<keyword evidence="4" id="KW-1185">Reference proteome</keyword>
<dbReference type="KEGG" id="uru:DSM104443_00079"/>
<accession>A0A6M4GRT3</accession>
<dbReference type="InterPro" id="IPR025698">
    <property type="entry name" value="2TM_dom"/>
</dbReference>